<organism evidence="2 3">
    <name type="scientific">Protopolystoma xenopodis</name>
    <dbReference type="NCBI Taxonomy" id="117903"/>
    <lineage>
        <taxon>Eukaryota</taxon>
        <taxon>Metazoa</taxon>
        <taxon>Spiralia</taxon>
        <taxon>Lophotrochozoa</taxon>
        <taxon>Platyhelminthes</taxon>
        <taxon>Monogenea</taxon>
        <taxon>Polyopisthocotylea</taxon>
        <taxon>Polystomatidea</taxon>
        <taxon>Polystomatidae</taxon>
        <taxon>Protopolystoma</taxon>
    </lineage>
</organism>
<feature type="compositionally biased region" description="Low complexity" evidence="1">
    <location>
        <begin position="204"/>
        <end position="217"/>
    </location>
</feature>
<evidence type="ECO:0000313" key="2">
    <source>
        <dbReference type="EMBL" id="VEL30163.1"/>
    </source>
</evidence>
<name>A0A448X7N6_9PLAT</name>
<feature type="non-terminal residue" evidence="2">
    <location>
        <position position="1"/>
    </location>
</feature>
<feature type="region of interest" description="Disordered" evidence="1">
    <location>
        <begin position="242"/>
        <end position="269"/>
    </location>
</feature>
<comment type="caution">
    <text evidence="2">The sequence shown here is derived from an EMBL/GenBank/DDBJ whole genome shotgun (WGS) entry which is preliminary data.</text>
</comment>
<feature type="compositionally biased region" description="Basic and acidic residues" evidence="1">
    <location>
        <begin position="130"/>
        <end position="141"/>
    </location>
</feature>
<keyword evidence="3" id="KW-1185">Reference proteome</keyword>
<proteinExistence type="predicted"/>
<reference evidence="2" key="1">
    <citation type="submission" date="2018-11" db="EMBL/GenBank/DDBJ databases">
        <authorList>
            <consortium name="Pathogen Informatics"/>
        </authorList>
    </citation>
    <scope>NUCLEOTIDE SEQUENCE</scope>
</reference>
<dbReference type="AlphaFoldDB" id="A0A448X7N6"/>
<sequence length="308" mass="33454">MRPTRLPVVVTAARARPAGRQADRRARETDAALPAFAGQAAQVTGERASIKLTVEARSEGEPNKSPGHVAAGSITAPYRFAVAERAKRLVSSRLACQTLGYPTSRAAARLTPTTASSRARVRFVRIDRPNQTEPNRVESSRVEPQSIGPRQPRVEFNFQLPPQPIDRLIGRLIAEPHQRRLSARARSPRSDVLELAASRPVQPPLQSSTTPLSTSSSILRRVGPGSGLVDICVLEAAEKRPSQRSSLLFPQPDMPAPEAPQKTDNGPKCETAQAYSRSHRSVGRVNWVLVLRPRGLSACPRGCARQCA</sequence>
<feature type="region of interest" description="Disordered" evidence="1">
    <location>
        <begin position="196"/>
        <end position="219"/>
    </location>
</feature>
<dbReference type="EMBL" id="CAAALY010110006">
    <property type="protein sequence ID" value="VEL30163.1"/>
    <property type="molecule type" value="Genomic_DNA"/>
</dbReference>
<dbReference type="Proteomes" id="UP000784294">
    <property type="component" value="Unassembled WGS sequence"/>
</dbReference>
<evidence type="ECO:0000256" key="1">
    <source>
        <dbReference type="SAM" id="MobiDB-lite"/>
    </source>
</evidence>
<feature type="region of interest" description="Disordered" evidence="1">
    <location>
        <begin position="130"/>
        <end position="149"/>
    </location>
</feature>
<evidence type="ECO:0000313" key="3">
    <source>
        <dbReference type="Proteomes" id="UP000784294"/>
    </source>
</evidence>
<gene>
    <name evidence="2" type="ORF">PXEA_LOCUS23603</name>
</gene>
<protein>
    <submittedName>
        <fullName evidence="2">Uncharacterized protein</fullName>
    </submittedName>
</protein>
<accession>A0A448X7N6</accession>